<proteinExistence type="predicted"/>
<evidence type="ECO:0000313" key="4">
    <source>
        <dbReference type="EMBL" id="VDM53567.1"/>
    </source>
</evidence>
<dbReference type="WBParaSite" id="ACOC_0000198101-mRNA-1">
    <property type="protein sequence ID" value="ACOC_0000198101-mRNA-1"/>
    <property type="gene ID" value="ACOC_0000198101"/>
</dbReference>
<reference evidence="4 5" key="2">
    <citation type="submission" date="2018-11" db="EMBL/GenBank/DDBJ databases">
        <authorList>
            <consortium name="Pathogen Informatics"/>
        </authorList>
    </citation>
    <scope>NUCLEOTIDE SEQUENCE [LARGE SCALE GENOMIC DNA]</scope>
    <source>
        <strain evidence="4 5">Costa Rica</strain>
    </source>
</reference>
<dbReference type="GO" id="GO:0005525">
    <property type="term" value="F:GTP binding"/>
    <property type="evidence" value="ECO:0007669"/>
    <property type="project" value="TreeGrafter"/>
</dbReference>
<protein>
    <recommendedName>
        <fullName evidence="2">Pre-rRNA-processing protein TSR1 homolog</fullName>
    </recommendedName>
</protein>
<evidence type="ECO:0000256" key="2">
    <source>
        <dbReference type="ARBA" id="ARBA00040070"/>
    </source>
</evidence>
<dbReference type="EMBL" id="UYYA01000340">
    <property type="protein sequence ID" value="VDM53567.1"/>
    <property type="molecule type" value="Genomic_DNA"/>
</dbReference>
<dbReference type="InterPro" id="IPR007034">
    <property type="entry name" value="BMS1_TSR1_C"/>
</dbReference>
<gene>
    <name evidence="4" type="ORF">ACOC_LOCUS1982</name>
</gene>
<reference evidence="6" key="1">
    <citation type="submission" date="2016-04" db="UniProtKB">
        <authorList>
            <consortium name="WormBaseParasite"/>
        </authorList>
    </citation>
    <scope>IDENTIFICATION</scope>
</reference>
<feature type="domain" description="Ribosome biogenesis protein BMS1/TSR1 C-terminal" evidence="3">
    <location>
        <begin position="60"/>
        <end position="350"/>
    </location>
</feature>
<dbReference type="PANTHER" id="PTHR12858:SF1">
    <property type="entry name" value="PRE-RRNA-PROCESSING PROTEIN TSR1 HOMOLOG"/>
    <property type="match status" value="1"/>
</dbReference>
<accession>A0A0R3PDG9</accession>
<comment type="function">
    <text evidence="1">Required during maturation of the 40S ribosomal subunit in the nucleolus.</text>
</comment>
<evidence type="ECO:0000256" key="1">
    <source>
        <dbReference type="ARBA" id="ARBA00037087"/>
    </source>
</evidence>
<evidence type="ECO:0000313" key="5">
    <source>
        <dbReference type="Proteomes" id="UP000267027"/>
    </source>
</evidence>
<dbReference type="STRING" id="334426.A0A0R3PDG9"/>
<dbReference type="OMA" id="CHITEPI"/>
<dbReference type="GO" id="GO:0034511">
    <property type="term" value="F:U3 snoRNA binding"/>
    <property type="evidence" value="ECO:0007669"/>
    <property type="project" value="TreeGrafter"/>
</dbReference>
<sequence>MRRLKEKQKVFYVRQWNKAKVCLTFEKKYMYTLGISVLLFENIVHDFFTYFHMFLEEGVELYLHFNVWNLPMAISEAVAKKLRYFRTSPWDSKENLPLDYARIFQFQNYRRTRKIVLNEIGEYDYTSCVHPGQYVTLQIDRVPISLAQQWDESAPMVLHQLLPHEQRMSVVNLLIRRHHSCTVPIMNKQKLIFNVGFRKFEACPIFSQHTNGDKFKMERFLPMNACCVATVFAPITFPPASVLVFREGKTGEQELVATGSVLDVNPDRIVLKRIVLSGHPYKINKRAVVCRYMFFHREDIEWFKPVELYTPSGHRGHIKEALGTHGHMKCRFDKQLNAADSVMMSLYKRVFPKWTYNPRVRYPFSAVHFIREKLLQMEQTKSSMILL</sequence>
<dbReference type="Pfam" id="PF04950">
    <property type="entry name" value="RIBIOP_C"/>
    <property type="match status" value="1"/>
</dbReference>
<dbReference type="AlphaFoldDB" id="A0A0R3PDG9"/>
<keyword evidence="5" id="KW-1185">Reference proteome</keyword>
<dbReference type="InterPro" id="IPR039761">
    <property type="entry name" value="Bms1/Tsr1"/>
</dbReference>
<dbReference type="GO" id="GO:0003924">
    <property type="term" value="F:GTPase activity"/>
    <property type="evidence" value="ECO:0007669"/>
    <property type="project" value="TreeGrafter"/>
</dbReference>
<evidence type="ECO:0000313" key="6">
    <source>
        <dbReference type="WBParaSite" id="ACOC_0000198101-mRNA-1"/>
    </source>
</evidence>
<dbReference type="Proteomes" id="UP000267027">
    <property type="component" value="Unassembled WGS sequence"/>
</dbReference>
<organism evidence="6">
    <name type="scientific">Angiostrongylus costaricensis</name>
    <name type="common">Nematode worm</name>
    <dbReference type="NCBI Taxonomy" id="334426"/>
    <lineage>
        <taxon>Eukaryota</taxon>
        <taxon>Metazoa</taxon>
        <taxon>Ecdysozoa</taxon>
        <taxon>Nematoda</taxon>
        <taxon>Chromadorea</taxon>
        <taxon>Rhabditida</taxon>
        <taxon>Rhabditina</taxon>
        <taxon>Rhabditomorpha</taxon>
        <taxon>Strongyloidea</taxon>
        <taxon>Metastrongylidae</taxon>
        <taxon>Angiostrongylus</taxon>
    </lineage>
</organism>
<name>A0A0R3PDG9_ANGCS</name>
<evidence type="ECO:0000259" key="3">
    <source>
        <dbReference type="SMART" id="SM01362"/>
    </source>
</evidence>
<dbReference type="PANTHER" id="PTHR12858">
    <property type="entry name" value="RIBOSOME BIOGENESIS PROTEIN"/>
    <property type="match status" value="1"/>
</dbReference>
<dbReference type="OrthoDB" id="119302at2759"/>
<dbReference type="SMART" id="SM01362">
    <property type="entry name" value="DUF663"/>
    <property type="match status" value="1"/>
</dbReference>
<dbReference type="GO" id="GO:0030688">
    <property type="term" value="C:preribosome, small subunit precursor"/>
    <property type="evidence" value="ECO:0007669"/>
    <property type="project" value="TreeGrafter"/>
</dbReference>
<dbReference type="GO" id="GO:0000479">
    <property type="term" value="P:endonucleolytic cleavage of tricistronic rRNA transcript (SSU-rRNA, 5.8S rRNA, LSU-rRNA)"/>
    <property type="evidence" value="ECO:0007669"/>
    <property type="project" value="TreeGrafter"/>
</dbReference>
<dbReference type="GO" id="GO:0000462">
    <property type="term" value="P:maturation of SSU-rRNA from tricistronic rRNA transcript (SSU-rRNA, 5.8S rRNA, LSU-rRNA)"/>
    <property type="evidence" value="ECO:0007669"/>
    <property type="project" value="TreeGrafter"/>
</dbReference>